<evidence type="ECO:0000256" key="9">
    <source>
        <dbReference type="ARBA" id="ARBA00023224"/>
    </source>
</evidence>
<keyword evidence="9" id="KW-0807">Transducer</keyword>
<evidence type="ECO:0000256" key="8">
    <source>
        <dbReference type="ARBA" id="ARBA00023170"/>
    </source>
</evidence>
<evidence type="ECO:0000256" key="3">
    <source>
        <dbReference type="ARBA" id="ARBA00022606"/>
    </source>
</evidence>
<evidence type="ECO:0000313" key="11">
    <source>
        <dbReference type="EMBL" id="CAG6781861.1"/>
    </source>
</evidence>
<dbReference type="GO" id="GO:0007165">
    <property type="term" value="P:signal transduction"/>
    <property type="evidence" value="ECO:0007669"/>
    <property type="project" value="UniProtKB-KW"/>
</dbReference>
<sequence>MILIFMDIALVPTIMLTVAFFFILAHDLKAFVSILAKYTTRIGEQHRNEAGQLIYYTNLLRNKYVVRNTAFPTVEDVSKVLPKPIVTVTEASTIDMNQPSTSTQSQVQQVTKTLPHQPISVGKISVIQAFALDQDAYDYFYAKQIVLFQRHLSDTTDKLYDFYFTVVKICAAVGNLMIILVVMVTLYPTTIPFLDRLHSNAESASMTVFFVLFFYCGEFLAECNLHLRMAAYNSGWYKCTNRTRRAVIIFMTRNQSMNYFTIFSIFRLEYDLMVRAFKGAYSFFNIVITMSASSKVG</sequence>
<dbReference type="GO" id="GO:0005886">
    <property type="term" value="C:plasma membrane"/>
    <property type="evidence" value="ECO:0007669"/>
    <property type="project" value="UniProtKB-SubCell"/>
</dbReference>
<feature type="transmembrane region" description="Helical" evidence="10">
    <location>
        <begin position="162"/>
        <end position="187"/>
    </location>
</feature>
<dbReference type="Pfam" id="PF02949">
    <property type="entry name" value="7tm_6"/>
    <property type="match status" value="1"/>
</dbReference>
<keyword evidence="6 10" id="KW-1133">Transmembrane helix</keyword>
<feature type="transmembrane region" description="Helical" evidence="10">
    <location>
        <begin position="246"/>
        <end position="266"/>
    </location>
</feature>
<dbReference type="AlphaFoldDB" id="A0A8D9BDL7"/>
<dbReference type="PANTHER" id="PTHR21137:SF35">
    <property type="entry name" value="ODORANT RECEPTOR 19A-RELATED"/>
    <property type="match status" value="1"/>
</dbReference>
<evidence type="ECO:0000256" key="2">
    <source>
        <dbReference type="ARBA" id="ARBA00022475"/>
    </source>
</evidence>
<evidence type="ECO:0000256" key="4">
    <source>
        <dbReference type="ARBA" id="ARBA00022692"/>
    </source>
</evidence>
<dbReference type="PANTHER" id="PTHR21137">
    <property type="entry name" value="ODORANT RECEPTOR"/>
    <property type="match status" value="1"/>
</dbReference>
<reference evidence="11" key="1">
    <citation type="submission" date="2021-05" db="EMBL/GenBank/DDBJ databases">
        <authorList>
            <person name="Alioto T."/>
            <person name="Alioto T."/>
            <person name="Gomez Garrido J."/>
        </authorList>
    </citation>
    <scope>NUCLEOTIDE SEQUENCE</scope>
</reference>
<keyword evidence="5" id="KW-0552">Olfaction</keyword>
<keyword evidence="7 10" id="KW-0472">Membrane</keyword>
<organism evidence="11">
    <name type="scientific">Cacopsylla melanoneura</name>
    <dbReference type="NCBI Taxonomy" id="428564"/>
    <lineage>
        <taxon>Eukaryota</taxon>
        <taxon>Metazoa</taxon>
        <taxon>Ecdysozoa</taxon>
        <taxon>Arthropoda</taxon>
        <taxon>Hexapoda</taxon>
        <taxon>Insecta</taxon>
        <taxon>Pterygota</taxon>
        <taxon>Neoptera</taxon>
        <taxon>Paraneoptera</taxon>
        <taxon>Hemiptera</taxon>
        <taxon>Sternorrhyncha</taxon>
        <taxon>Psylloidea</taxon>
        <taxon>Psyllidae</taxon>
        <taxon>Psyllinae</taxon>
        <taxon>Cacopsylla</taxon>
    </lineage>
</organism>
<dbReference type="GO" id="GO:0004984">
    <property type="term" value="F:olfactory receptor activity"/>
    <property type="evidence" value="ECO:0007669"/>
    <property type="project" value="InterPro"/>
</dbReference>
<proteinExistence type="predicted"/>
<evidence type="ECO:0000256" key="5">
    <source>
        <dbReference type="ARBA" id="ARBA00022725"/>
    </source>
</evidence>
<dbReference type="InterPro" id="IPR004117">
    <property type="entry name" value="7tm6_olfct_rcpt"/>
</dbReference>
<evidence type="ECO:0000256" key="7">
    <source>
        <dbReference type="ARBA" id="ARBA00023136"/>
    </source>
</evidence>
<evidence type="ECO:0000256" key="10">
    <source>
        <dbReference type="SAM" id="Phobius"/>
    </source>
</evidence>
<protein>
    <submittedName>
        <fullName evidence="11">Uncharacterized protein</fullName>
    </submittedName>
</protein>
<comment type="subcellular location">
    <subcellularLocation>
        <location evidence="1">Cell membrane</location>
        <topology evidence="1">Multi-pass membrane protein</topology>
    </subcellularLocation>
</comment>
<feature type="transmembrane region" description="Helical" evidence="10">
    <location>
        <begin position="207"/>
        <end position="225"/>
    </location>
</feature>
<keyword evidence="8" id="KW-0675">Receptor</keyword>
<dbReference type="GO" id="GO:0005549">
    <property type="term" value="F:odorant binding"/>
    <property type="evidence" value="ECO:0007669"/>
    <property type="project" value="InterPro"/>
</dbReference>
<accession>A0A8D9BDL7</accession>
<keyword evidence="3" id="KW-0716">Sensory transduction</keyword>
<keyword evidence="4 10" id="KW-0812">Transmembrane</keyword>
<evidence type="ECO:0000256" key="1">
    <source>
        <dbReference type="ARBA" id="ARBA00004651"/>
    </source>
</evidence>
<feature type="transmembrane region" description="Helical" evidence="10">
    <location>
        <begin position="6"/>
        <end position="25"/>
    </location>
</feature>
<keyword evidence="2" id="KW-1003">Cell membrane</keyword>
<dbReference type="EMBL" id="HBUF01624892">
    <property type="protein sequence ID" value="CAG6781861.1"/>
    <property type="molecule type" value="Transcribed_RNA"/>
</dbReference>
<evidence type="ECO:0000256" key="6">
    <source>
        <dbReference type="ARBA" id="ARBA00022989"/>
    </source>
</evidence>
<name>A0A8D9BDL7_9HEMI</name>